<dbReference type="InterPro" id="IPR006439">
    <property type="entry name" value="HAD-SF_hydro_IA"/>
</dbReference>
<dbReference type="SFLD" id="SFLDG01135">
    <property type="entry name" value="C1.5.6:_HAD__Beta-PGM__Phospha"/>
    <property type="match status" value="1"/>
</dbReference>
<accession>A0ABT2TL86</accession>
<dbReference type="Gene3D" id="1.10.150.240">
    <property type="entry name" value="Putative phosphatase, domain 2"/>
    <property type="match status" value="1"/>
</dbReference>
<evidence type="ECO:0000313" key="1">
    <source>
        <dbReference type="EMBL" id="MCU6762968.1"/>
    </source>
</evidence>
<gene>
    <name evidence="1" type="ORF">OCV88_11555</name>
</gene>
<dbReference type="InterPro" id="IPR036412">
    <property type="entry name" value="HAD-like_sf"/>
</dbReference>
<dbReference type="RefSeq" id="WP_158425622.1">
    <property type="nucleotide sequence ID" value="NZ_JAOQJQ010000004.1"/>
</dbReference>
<dbReference type="InterPro" id="IPR050155">
    <property type="entry name" value="HAD-like_hydrolase_sf"/>
</dbReference>
<keyword evidence="2" id="KW-1185">Reference proteome</keyword>
<keyword evidence="1" id="KW-0378">Hydrolase</keyword>
<proteinExistence type="predicted"/>
<dbReference type="PANTHER" id="PTHR43434">
    <property type="entry name" value="PHOSPHOGLYCOLATE PHOSPHATASE"/>
    <property type="match status" value="1"/>
</dbReference>
<dbReference type="NCBIfam" id="TIGR01549">
    <property type="entry name" value="HAD-SF-IA-v1"/>
    <property type="match status" value="1"/>
</dbReference>
<name>A0ABT2TL86_9FIRM</name>
<organism evidence="1 2">
    <name type="scientific">Brotonthovivens ammoniilytica</name>
    <dbReference type="NCBI Taxonomy" id="2981725"/>
    <lineage>
        <taxon>Bacteria</taxon>
        <taxon>Bacillati</taxon>
        <taxon>Bacillota</taxon>
        <taxon>Clostridia</taxon>
        <taxon>Lachnospirales</taxon>
        <taxon>Lachnospiraceae</taxon>
        <taxon>Brotonthovivens</taxon>
    </lineage>
</organism>
<protein>
    <submittedName>
        <fullName evidence="1">HAD-IA family hydrolase</fullName>
    </submittedName>
</protein>
<reference evidence="1 2" key="1">
    <citation type="journal article" date="2021" name="ISME Commun">
        <title>Automated analysis of genomic sequences facilitates high-throughput and comprehensive description of bacteria.</title>
        <authorList>
            <person name="Hitch T.C.A."/>
        </authorList>
    </citation>
    <scope>NUCLEOTIDE SEQUENCE [LARGE SCALE GENOMIC DNA]</scope>
    <source>
        <strain evidence="1 2">Sanger_109</strain>
    </source>
</reference>
<dbReference type="Gene3D" id="3.40.50.1000">
    <property type="entry name" value="HAD superfamily/HAD-like"/>
    <property type="match status" value="1"/>
</dbReference>
<dbReference type="InterPro" id="IPR023214">
    <property type="entry name" value="HAD_sf"/>
</dbReference>
<evidence type="ECO:0000313" key="2">
    <source>
        <dbReference type="Proteomes" id="UP001652442"/>
    </source>
</evidence>
<dbReference type="PANTHER" id="PTHR43434:SF1">
    <property type="entry name" value="PHOSPHOGLYCOLATE PHOSPHATASE"/>
    <property type="match status" value="1"/>
</dbReference>
<dbReference type="SUPFAM" id="SSF56784">
    <property type="entry name" value="HAD-like"/>
    <property type="match status" value="1"/>
</dbReference>
<dbReference type="Proteomes" id="UP001652442">
    <property type="component" value="Unassembled WGS sequence"/>
</dbReference>
<dbReference type="EMBL" id="JAOQJQ010000004">
    <property type="protein sequence ID" value="MCU6762968.1"/>
    <property type="molecule type" value="Genomic_DNA"/>
</dbReference>
<dbReference type="GO" id="GO:0016787">
    <property type="term" value="F:hydrolase activity"/>
    <property type="evidence" value="ECO:0007669"/>
    <property type="project" value="UniProtKB-KW"/>
</dbReference>
<dbReference type="InterPro" id="IPR023198">
    <property type="entry name" value="PGP-like_dom2"/>
</dbReference>
<dbReference type="SFLD" id="SFLDS00003">
    <property type="entry name" value="Haloacid_Dehalogenase"/>
    <property type="match status" value="1"/>
</dbReference>
<dbReference type="Pfam" id="PF13419">
    <property type="entry name" value="HAD_2"/>
    <property type="match status" value="1"/>
</dbReference>
<dbReference type="SFLD" id="SFLDG01129">
    <property type="entry name" value="C1.5:_HAD__Beta-PGM__Phosphata"/>
    <property type="match status" value="1"/>
</dbReference>
<comment type="caution">
    <text evidence="1">The sequence shown here is derived from an EMBL/GenBank/DDBJ whole genome shotgun (WGS) entry which is preliminary data.</text>
</comment>
<sequence>MKQQTALKFDTVIFDLDGTLLDTLDDLTASVNYCMKKFGCPLHSREDVRKMVGNGVNSLLERALPNGRNTPFYSDCVAVFQEYYKNHMLDQTGPFSGIIPMLQALKAKDYKLAVVSNKFDAAVKGLCNDFFSRYISSAIGESPHIARKPAPDTVFKAIEELHSIPSRCIYVGDSEVDIETAANTGIPCISVNWGFKDTAFLQQHHASVIVSSPDELLKEIFKMSDSSNANPCSN</sequence>
<dbReference type="InterPro" id="IPR041492">
    <property type="entry name" value="HAD_2"/>
</dbReference>